<dbReference type="EMBL" id="CM042010">
    <property type="protein sequence ID" value="KAI3781552.1"/>
    <property type="molecule type" value="Genomic_DNA"/>
</dbReference>
<reference evidence="1 2" key="2">
    <citation type="journal article" date="2022" name="Mol. Ecol. Resour.">
        <title>The genomes of chicory, endive, great burdock and yacon provide insights into Asteraceae paleo-polyploidization history and plant inulin production.</title>
        <authorList>
            <person name="Fan W."/>
            <person name="Wang S."/>
            <person name="Wang H."/>
            <person name="Wang A."/>
            <person name="Jiang F."/>
            <person name="Liu H."/>
            <person name="Zhao H."/>
            <person name="Xu D."/>
            <person name="Zhang Y."/>
        </authorList>
    </citation>
    <scope>NUCLEOTIDE SEQUENCE [LARGE SCALE GENOMIC DNA]</scope>
    <source>
        <strain evidence="2">cv. Punajuju</strain>
        <tissue evidence="1">Leaves</tissue>
    </source>
</reference>
<evidence type="ECO:0000313" key="2">
    <source>
        <dbReference type="Proteomes" id="UP001055811"/>
    </source>
</evidence>
<proteinExistence type="predicted"/>
<accession>A0ACB9GDJ4</accession>
<reference evidence="2" key="1">
    <citation type="journal article" date="2022" name="Mol. Ecol. Resour.">
        <title>The genomes of chicory, endive, great burdock and yacon provide insights into Asteraceae palaeo-polyploidization history and plant inulin production.</title>
        <authorList>
            <person name="Fan W."/>
            <person name="Wang S."/>
            <person name="Wang H."/>
            <person name="Wang A."/>
            <person name="Jiang F."/>
            <person name="Liu H."/>
            <person name="Zhao H."/>
            <person name="Xu D."/>
            <person name="Zhang Y."/>
        </authorList>
    </citation>
    <scope>NUCLEOTIDE SEQUENCE [LARGE SCALE GENOMIC DNA]</scope>
    <source>
        <strain evidence="2">cv. Punajuju</strain>
    </source>
</reference>
<dbReference type="Proteomes" id="UP001055811">
    <property type="component" value="Linkage Group LG02"/>
</dbReference>
<comment type="caution">
    <text evidence="1">The sequence shown here is derived from an EMBL/GenBank/DDBJ whole genome shotgun (WGS) entry which is preliminary data.</text>
</comment>
<sequence length="71" mass="7677">MRNILTVFTYPGSSMIIGDGIFNSSLNHRFPQVVECRSSDSNPTTAPPAPPHPPPSSSHPPESSVDFQPPF</sequence>
<evidence type="ECO:0000313" key="1">
    <source>
        <dbReference type="EMBL" id="KAI3781552.1"/>
    </source>
</evidence>
<name>A0ACB9GDJ4_CICIN</name>
<protein>
    <submittedName>
        <fullName evidence="1">Uncharacterized protein</fullName>
    </submittedName>
</protein>
<organism evidence="1 2">
    <name type="scientific">Cichorium intybus</name>
    <name type="common">Chicory</name>
    <dbReference type="NCBI Taxonomy" id="13427"/>
    <lineage>
        <taxon>Eukaryota</taxon>
        <taxon>Viridiplantae</taxon>
        <taxon>Streptophyta</taxon>
        <taxon>Embryophyta</taxon>
        <taxon>Tracheophyta</taxon>
        <taxon>Spermatophyta</taxon>
        <taxon>Magnoliopsida</taxon>
        <taxon>eudicotyledons</taxon>
        <taxon>Gunneridae</taxon>
        <taxon>Pentapetalae</taxon>
        <taxon>asterids</taxon>
        <taxon>campanulids</taxon>
        <taxon>Asterales</taxon>
        <taxon>Asteraceae</taxon>
        <taxon>Cichorioideae</taxon>
        <taxon>Cichorieae</taxon>
        <taxon>Cichoriinae</taxon>
        <taxon>Cichorium</taxon>
    </lineage>
</organism>
<gene>
    <name evidence="1" type="ORF">L2E82_11569</name>
</gene>
<keyword evidence="2" id="KW-1185">Reference proteome</keyword>